<accession>A0A6J8DML2</accession>
<dbReference type="PRINTS" id="PR00237">
    <property type="entry name" value="GPCRRHODOPSN"/>
</dbReference>
<evidence type="ECO:0000256" key="6">
    <source>
        <dbReference type="ARBA" id="ARBA00022989"/>
    </source>
</evidence>
<feature type="domain" description="G-protein coupled receptors family 1 profile" evidence="17">
    <location>
        <begin position="32"/>
        <end position="319"/>
    </location>
</feature>
<sequence>MILINFTITDVNFDNDTLDGTTPTLPNSTSIFDTYDYFVHPHWKQFGPIPDHWHYMVGIYITIVGITGIVGNSIVIWIFSTPQRLHILSVNGFPLLTISAFNTKWMWGDVACQFYGFIGGLFGLMSINTLAAISIDRYINIAYPLTSVRFMTKKNALMMIGIVWIWSLIWAVPPIFGWGAYIPEGFQTSCTFDYLTRSANNRSYIFGMYIGDFALPLVIIIACYILIIQAIRNHEKEMIIMAKKLKADDIRKNQEKTRAEVRIAKIAMGIFFLYMLSWSPYATVALIGQFGPTNWVTPLLSELPVLLAKACAMHNPIVYAFSHPKFREALSKRVPCLACCFKPPKKAINSTAGSVTRTTKKRHASRVTSADTAEPRDSISEASSCVSNLDDSVFGPSVQMNRTISEMVPNGDYGDVVRELVRALVGVACQQPFLQPIYMSNMSSPTAENVGSQNQAFGPTGETVGSQNQAFRASQSDISSYLTNLMTARNQSGDVNTEQSRAPIAQIDEAFKLLKDDSKTDLLESKREHDITCNTKQWMDQNQYINFLKIVFTSDLNHEVALSTSTYNDTTSVYDTYGYYIHPHWKQFDLVPDHWHFMVGVYITIVGITGIIGNSIVIWIFSTTESLKTPSNMLITNLAVSDLIFSAVNGFPLLSISAFNRKWMWGDIACQFYGFIGGLFGLMSINTLAAISIDRYLNIAKPLSAVKNMTRRKALMMILCVWAWSLIWAVPPIFGWGAYIPEGFQTSCTFDYLSTEPHMRSYIFGLYLGGFVVPLAITVVCYVLILKAIRKHEREMEKVVDKLKADDLRNKQNKANMEIKVARIAMIIVTLYILSWSPYATVALIGQFGPSEWVTPVVAEIPVMLAKACAMHNPIVYAFSHPKFRNALLKRVPWLTCCYDVKPSEITSKTNNPYCKRPLSRNMSDDSNYYGSEASSYVTSIGESISNKNGRLNMQRSMSVESKIGSPEMIMELVRALVTVANRNVVPIHGTNPPVQSQDVFSVCDGKQEQLAKYLAELLTTRESKTEVSVDTKLPIITKTE</sequence>
<dbReference type="GO" id="GO:0007602">
    <property type="term" value="P:phototransduction"/>
    <property type="evidence" value="ECO:0007669"/>
    <property type="project" value="UniProtKB-KW"/>
</dbReference>
<dbReference type="PROSITE" id="PS00238">
    <property type="entry name" value="OPSIN"/>
    <property type="match status" value="2"/>
</dbReference>
<dbReference type="PROSITE" id="PS00237">
    <property type="entry name" value="G_PROTEIN_RECEP_F1_1"/>
    <property type="match status" value="1"/>
</dbReference>
<dbReference type="InterPro" id="IPR000276">
    <property type="entry name" value="GPCR_Rhodpsn"/>
</dbReference>
<evidence type="ECO:0000256" key="15">
    <source>
        <dbReference type="RuleBase" id="RU004951"/>
    </source>
</evidence>
<dbReference type="EMBL" id="CACVKT020007641">
    <property type="protein sequence ID" value="CAC5409319.1"/>
    <property type="molecule type" value="Genomic_DNA"/>
</dbReference>
<evidence type="ECO:0000256" key="12">
    <source>
        <dbReference type="ARBA" id="ARBA00023170"/>
    </source>
</evidence>
<dbReference type="Pfam" id="PF00001">
    <property type="entry name" value="7tm_1"/>
    <property type="match status" value="2"/>
</dbReference>
<evidence type="ECO:0000256" key="7">
    <source>
        <dbReference type="ARBA" id="ARBA00022991"/>
    </source>
</evidence>
<dbReference type="SUPFAM" id="SSF81321">
    <property type="entry name" value="Family A G protein-coupled receptor-like"/>
    <property type="match status" value="2"/>
</dbReference>
<evidence type="ECO:0000256" key="16">
    <source>
        <dbReference type="SAM" id="MobiDB-lite"/>
    </source>
</evidence>
<dbReference type="OrthoDB" id="9996086at2759"/>
<dbReference type="InterPro" id="IPR001760">
    <property type="entry name" value="Opsin"/>
</dbReference>
<evidence type="ECO:0000256" key="8">
    <source>
        <dbReference type="ARBA" id="ARBA00023040"/>
    </source>
</evidence>
<keyword evidence="3 15" id="KW-0716">Sensory transduction</keyword>
<feature type="region of interest" description="Disordered" evidence="16">
    <location>
        <begin position="351"/>
        <end position="382"/>
    </location>
</feature>
<feature type="transmembrane region" description="Helical" evidence="15">
    <location>
        <begin position="266"/>
        <end position="288"/>
    </location>
</feature>
<keyword evidence="5 15" id="KW-0681">Retinal protein</keyword>
<keyword evidence="4 15" id="KW-0812">Transmembrane</keyword>
<feature type="transmembrane region" description="Helical" evidence="15">
    <location>
        <begin position="595"/>
        <end position="621"/>
    </location>
</feature>
<evidence type="ECO:0000256" key="9">
    <source>
        <dbReference type="ARBA" id="ARBA00023136"/>
    </source>
</evidence>
<evidence type="ECO:0000313" key="19">
    <source>
        <dbReference type="Proteomes" id="UP000507470"/>
    </source>
</evidence>
<dbReference type="PRINTS" id="PR00238">
    <property type="entry name" value="OPSIN"/>
</dbReference>
<evidence type="ECO:0000256" key="1">
    <source>
        <dbReference type="ARBA" id="ARBA00004141"/>
    </source>
</evidence>
<feature type="transmembrane region" description="Helical" evidence="15">
    <location>
        <begin position="714"/>
        <end position="734"/>
    </location>
</feature>
<reference evidence="18 19" key="1">
    <citation type="submission" date="2020-06" db="EMBL/GenBank/DDBJ databases">
        <authorList>
            <person name="Li R."/>
            <person name="Bekaert M."/>
        </authorList>
    </citation>
    <scope>NUCLEOTIDE SEQUENCE [LARGE SCALE GENOMIC DNA]</scope>
    <source>
        <strain evidence="19">wild</strain>
    </source>
</reference>
<evidence type="ECO:0000256" key="5">
    <source>
        <dbReference type="ARBA" id="ARBA00022925"/>
    </source>
</evidence>
<gene>
    <name evidence="18" type="ORF">MCOR_42624</name>
</gene>
<dbReference type="InterPro" id="IPR050125">
    <property type="entry name" value="GPCR_opsins"/>
</dbReference>
<feature type="transmembrane region" description="Helical" evidence="15">
    <location>
        <begin position="762"/>
        <end position="786"/>
    </location>
</feature>
<keyword evidence="6 15" id="KW-1133">Transmembrane helix</keyword>
<keyword evidence="19" id="KW-1185">Reference proteome</keyword>
<keyword evidence="11" id="KW-1015">Disulfide bond</keyword>
<evidence type="ECO:0000256" key="3">
    <source>
        <dbReference type="ARBA" id="ARBA00022606"/>
    </source>
</evidence>
<keyword evidence="8 15" id="KW-0297">G-protein coupled receptor</keyword>
<dbReference type="CDD" id="cd15337">
    <property type="entry name" value="7tmA_Opsin_Gq_invertebrates"/>
    <property type="match status" value="1"/>
</dbReference>
<protein>
    <submittedName>
        <fullName evidence="18">OPN4</fullName>
    </submittedName>
</protein>
<feature type="domain" description="G-protein coupled receptors family 1 profile" evidence="17">
    <location>
        <begin position="613"/>
        <end position="877"/>
    </location>
</feature>
<keyword evidence="14" id="KW-0449">Lipoprotein</keyword>
<keyword evidence="2 15" id="KW-0600">Photoreceptor protein</keyword>
<comment type="similarity">
    <text evidence="15">Belongs to the G-protein coupled receptor 1 family. Opsin subfamily.</text>
</comment>
<feature type="transmembrane region" description="Helical" evidence="15">
    <location>
        <begin position="85"/>
        <end position="102"/>
    </location>
</feature>
<dbReference type="InterPro" id="IPR027430">
    <property type="entry name" value="Retinal_BS"/>
</dbReference>
<feature type="transmembrane region" description="Helical" evidence="15">
    <location>
        <begin position="114"/>
        <end position="135"/>
    </location>
</feature>
<dbReference type="GO" id="GO:0007601">
    <property type="term" value="P:visual perception"/>
    <property type="evidence" value="ECO:0007669"/>
    <property type="project" value="InterPro"/>
</dbReference>
<keyword evidence="7 15" id="KW-0157">Chromophore</keyword>
<evidence type="ECO:0000256" key="10">
    <source>
        <dbReference type="ARBA" id="ARBA00023139"/>
    </source>
</evidence>
<keyword evidence="9 15" id="KW-0472">Membrane</keyword>
<dbReference type="Proteomes" id="UP000507470">
    <property type="component" value="Unassembled WGS sequence"/>
</dbReference>
<evidence type="ECO:0000259" key="17">
    <source>
        <dbReference type="PROSITE" id="PS50262"/>
    </source>
</evidence>
<evidence type="ECO:0000256" key="4">
    <source>
        <dbReference type="ARBA" id="ARBA00022692"/>
    </source>
</evidence>
<keyword evidence="12 15" id="KW-0675">Receptor</keyword>
<keyword evidence="13 15" id="KW-0807">Transducer</keyword>
<dbReference type="AlphaFoldDB" id="A0A6J8DML2"/>
<evidence type="ECO:0000313" key="18">
    <source>
        <dbReference type="EMBL" id="CAC5409319.1"/>
    </source>
</evidence>
<feature type="transmembrane region" description="Helical" evidence="15">
    <location>
        <begin position="53"/>
        <end position="78"/>
    </location>
</feature>
<feature type="transmembrane region" description="Helical" evidence="15">
    <location>
        <begin position="633"/>
        <end position="652"/>
    </location>
</feature>
<evidence type="ECO:0000256" key="2">
    <source>
        <dbReference type="ARBA" id="ARBA00022543"/>
    </source>
</evidence>
<evidence type="ECO:0000256" key="13">
    <source>
        <dbReference type="ARBA" id="ARBA00023224"/>
    </source>
</evidence>
<feature type="transmembrane region" description="Helical" evidence="15">
    <location>
        <begin position="204"/>
        <end position="228"/>
    </location>
</feature>
<feature type="transmembrane region" description="Helical" evidence="15">
    <location>
        <begin position="672"/>
        <end position="693"/>
    </location>
</feature>
<name>A0A6J8DML2_MYTCO</name>
<feature type="transmembrane region" description="Helical" evidence="15">
    <location>
        <begin position="821"/>
        <end position="839"/>
    </location>
</feature>
<dbReference type="PANTHER" id="PTHR24240">
    <property type="entry name" value="OPSIN"/>
    <property type="match status" value="1"/>
</dbReference>
<feature type="region of interest" description="Disordered" evidence="16">
    <location>
        <begin position="445"/>
        <end position="466"/>
    </location>
</feature>
<comment type="subcellular location">
    <subcellularLocation>
        <location evidence="1 15">Membrane</location>
        <topology evidence="1 15">Multi-pass membrane protein</topology>
    </subcellularLocation>
</comment>
<dbReference type="Gene3D" id="1.20.1070.10">
    <property type="entry name" value="Rhodopsin 7-helix transmembrane proteins"/>
    <property type="match status" value="2"/>
</dbReference>
<evidence type="ECO:0000256" key="14">
    <source>
        <dbReference type="ARBA" id="ARBA00023288"/>
    </source>
</evidence>
<dbReference type="FunFam" id="1.20.1070.10:FF:000044">
    <property type="entry name" value="Opsin, ultraviolet-sensitive"/>
    <property type="match status" value="2"/>
</dbReference>
<organism evidence="18 19">
    <name type="scientific">Mytilus coruscus</name>
    <name type="common">Sea mussel</name>
    <dbReference type="NCBI Taxonomy" id="42192"/>
    <lineage>
        <taxon>Eukaryota</taxon>
        <taxon>Metazoa</taxon>
        <taxon>Spiralia</taxon>
        <taxon>Lophotrochozoa</taxon>
        <taxon>Mollusca</taxon>
        <taxon>Bivalvia</taxon>
        <taxon>Autobranchia</taxon>
        <taxon>Pteriomorphia</taxon>
        <taxon>Mytilida</taxon>
        <taxon>Mytiloidea</taxon>
        <taxon>Mytilidae</taxon>
        <taxon>Mytilinae</taxon>
        <taxon>Mytilus</taxon>
    </lineage>
</organism>
<keyword evidence="10" id="KW-0564">Palmitate</keyword>
<dbReference type="PROSITE" id="PS50262">
    <property type="entry name" value="G_PROTEIN_RECEP_F1_2"/>
    <property type="match status" value="2"/>
</dbReference>
<dbReference type="SMART" id="SM01381">
    <property type="entry name" value="7TM_GPCR_Srsx"/>
    <property type="match status" value="1"/>
</dbReference>
<evidence type="ECO:0000256" key="11">
    <source>
        <dbReference type="ARBA" id="ARBA00023157"/>
    </source>
</evidence>
<feature type="transmembrane region" description="Helical" evidence="15">
    <location>
        <begin position="156"/>
        <end position="176"/>
    </location>
</feature>
<dbReference type="GO" id="GO:0016020">
    <property type="term" value="C:membrane"/>
    <property type="evidence" value="ECO:0007669"/>
    <property type="project" value="UniProtKB-SubCell"/>
</dbReference>
<proteinExistence type="inferred from homology"/>
<dbReference type="GO" id="GO:0009881">
    <property type="term" value="F:photoreceptor activity"/>
    <property type="evidence" value="ECO:0007669"/>
    <property type="project" value="UniProtKB-KW"/>
</dbReference>
<dbReference type="GO" id="GO:0004930">
    <property type="term" value="F:G protein-coupled receptor activity"/>
    <property type="evidence" value="ECO:0007669"/>
    <property type="project" value="UniProtKB-KW"/>
</dbReference>
<comment type="caution">
    <text evidence="15">Lacks conserved residue(s) required for the propagation of feature annotation.</text>
</comment>
<dbReference type="InterPro" id="IPR017452">
    <property type="entry name" value="GPCR_Rhodpsn_7TM"/>
</dbReference>